<dbReference type="Proteomes" id="UP000186292">
    <property type="component" value="Unassembled WGS sequence"/>
</dbReference>
<sequence length="160" mass="17223">MAEPDSPSATPADGTRARYGGAPKKAAPTITAGRIVAIVSVLFVVLIVGFTARYIMQNRAQPITASLISHERIDDSTSRVWIDVSRNDPAVPGYCIITSLNYEHAEIGRRDVVLPAGGEELTRMYVDIPVRDLPVSGGVYGCSTTIPSFLDADTEFVEAR</sequence>
<accession>A0A1N7JVE3</accession>
<dbReference type="STRING" id="1161099.SAMN05444817_11161"/>
<reference evidence="4" key="1">
    <citation type="submission" date="2017-01" db="EMBL/GenBank/DDBJ databases">
        <authorList>
            <person name="Varghese N."/>
            <person name="Submissions S."/>
        </authorList>
    </citation>
    <scope>NUCLEOTIDE SEQUENCE [LARGE SCALE GENOMIC DNA]</scope>
    <source>
        <strain evidence="4">DSM 44531</strain>
    </source>
</reference>
<name>A0A1N7JVE3_9CORY</name>
<organism evidence="3 4">
    <name type="scientific">Corynebacterium appendicis CIP 107643</name>
    <dbReference type="NCBI Taxonomy" id="1161099"/>
    <lineage>
        <taxon>Bacteria</taxon>
        <taxon>Bacillati</taxon>
        <taxon>Actinomycetota</taxon>
        <taxon>Actinomycetes</taxon>
        <taxon>Mycobacteriales</taxon>
        <taxon>Corynebacteriaceae</taxon>
        <taxon>Corynebacterium</taxon>
    </lineage>
</organism>
<protein>
    <recommendedName>
        <fullName evidence="5">DUF4307 domain-containing protein</fullName>
    </recommendedName>
</protein>
<gene>
    <name evidence="3" type="ORF">SAMN05444817_11161</name>
</gene>
<dbReference type="RefSeq" id="WP_076599708.1">
    <property type="nucleotide sequence ID" value="NZ_CP046976.1"/>
</dbReference>
<dbReference type="InterPro" id="IPR025443">
    <property type="entry name" value="DUF4307"/>
</dbReference>
<keyword evidence="2" id="KW-0472">Membrane</keyword>
<feature type="transmembrane region" description="Helical" evidence="2">
    <location>
        <begin position="35"/>
        <end position="56"/>
    </location>
</feature>
<feature type="region of interest" description="Disordered" evidence="1">
    <location>
        <begin position="1"/>
        <end position="25"/>
    </location>
</feature>
<evidence type="ECO:0000313" key="3">
    <source>
        <dbReference type="EMBL" id="SIS53297.1"/>
    </source>
</evidence>
<proteinExistence type="predicted"/>
<keyword evidence="2" id="KW-1133">Transmembrane helix</keyword>
<evidence type="ECO:0000313" key="4">
    <source>
        <dbReference type="Proteomes" id="UP000186292"/>
    </source>
</evidence>
<dbReference type="Pfam" id="PF14155">
    <property type="entry name" value="DUF4307"/>
    <property type="match status" value="1"/>
</dbReference>
<evidence type="ECO:0000256" key="2">
    <source>
        <dbReference type="SAM" id="Phobius"/>
    </source>
</evidence>
<dbReference type="EMBL" id="FTOF01000011">
    <property type="protein sequence ID" value="SIS53297.1"/>
    <property type="molecule type" value="Genomic_DNA"/>
</dbReference>
<dbReference type="AlphaFoldDB" id="A0A1N7JVE3"/>
<evidence type="ECO:0000256" key="1">
    <source>
        <dbReference type="SAM" id="MobiDB-lite"/>
    </source>
</evidence>
<evidence type="ECO:0008006" key="5">
    <source>
        <dbReference type="Google" id="ProtNLM"/>
    </source>
</evidence>
<keyword evidence="4" id="KW-1185">Reference proteome</keyword>
<keyword evidence="2" id="KW-0812">Transmembrane</keyword>